<dbReference type="KEGG" id="wna:KA717_11545"/>
<dbReference type="EMBL" id="CP073041">
    <property type="protein sequence ID" value="UXE63226.1"/>
    <property type="molecule type" value="Genomic_DNA"/>
</dbReference>
<feature type="compositionally biased region" description="Basic and acidic residues" evidence="1">
    <location>
        <begin position="250"/>
        <end position="278"/>
    </location>
</feature>
<name>A0A977L0C3_9CYAN</name>
<gene>
    <name evidence="2" type="ORF">KA717_11545</name>
</gene>
<evidence type="ECO:0000313" key="2">
    <source>
        <dbReference type="EMBL" id="UXE63226.1"/>
    </source>
</evidence>
<proteinExistence type="predicted"/>
<sequence>MSILKKSSMEILNDVGLCQEKEDALFKKNCPHCYSENVKIHSHYQTKGNGERKMFICQECSSCFAETYGSVIAGLETPLSEIVKVLKARMEGIGLNAAARVFGYAKTTILNWEKKLSGLQETLFLYALVNEFVKLVIEGDELYTKVRKNKEASASEGWTIVLMDRASRFIWHLKCGRKEQKLFLEAMMTVAELFERSAEFLQLFTDGEKRYSQLLFNICHEVLRTGKRGRPTKVLPKGLVVRLKNKSSKRRDSEGKLEKVETPKPEHPETTEKPEEKDVHANHVEAFNSAIRRYLAAFRRRTNTYAKSVVGLQRVLDIFWMVHNFVRSHFTTREVPAVALGIIEKGLTWEHPCQLKGMGSQIC</sequence>
<dbReference type="InterPro" id="IPR051354">
    <property type="entry name" value="Transposase_27_IS1"/>
</dbReference>
<reference evidence="2" key="1">
    <citation type="submission" date="2021-04" db="EMBL/GenBank/DDBJ databases">
        <title>Genome sequence of Woronichinia naegeliana from Washington state freshwater lake bloom.</title>
        <authorList>
            <person name="Dreher T.W."/>
        </authorList>
    </citation>
    <scope>NUCLEOTIDE SEQUENCE</scope>
    <source>
        <strain evidence="2">WA131</strain>
    </source>
</reference>
<accession>A0A977L0C3</accession>
<dbReference type="PANTHER" id="PTHR33293:SF1">
    <property type="entry name" value="INSERTION ELEMENT IS1 1 PROTEIN INSB-RELATED"/>
    <property type="match status" value="1"/>
</dbReference>
<protein>
    <submittedName>
        <fullName evidence="2">IS1 family transposase</fullName>
    </submittedName>
</protein>
<evidence type="ECO:0000256" key="1">
    <source>
        <dbReference type="SAM" id="MobiDB-lite"/>
    </source>
</evidence>
<dbReference type="Proteomes" id="UP001065613">
    <property type="component" value="Chromosome"/>
</dbReference>
<dbReference type="AlphaFoldDB" id="A0A977L0C3"/>
<feature type="region of interest" description="Disordered" evidence="1">
    <location>
        <begin position="245"/>
        <end position="278"/>
    </location>
</feature>
<dbReference type="PANTHER" id="PTHR33293">
    <property type="entry name" value="INSERTION ELEMENT IS1 1 PROTEIN INSB-RELATED"/>
    <property type="match status" value="1"/>
</dbReference>
<organism evidence="2">
    <name type="scientific">Woronichinia naegeliana WA131</name>
    <dbReference type="NCBI Taxonomy" id="2824559"/>
    <lineage>
        <taxon>Bacteria</taxon>
        <taxon>Bacillati</taxon>
        <taxon>Cyanobacteriota</taxon>
        <taxon>Cyanophyceae</taxon>
        <taxon>Synechococcales</taxon>
        <taxon>Coelosphaeriaceae</taxon>
        <taxon>Woronichinia</taxon>
    </lineage>
</organism>